<keyword evidence="2" id="KW-0238">DNA-binding</keyword>
<evidence type="ECO:0000259" key="4">
    <source>
        <dbReference type="PROSITE" id="PS50949"/>
    </source>
</evidence>
<dbReference type="SMART" id="SM00866">
    <property type="entry name" value="UTRA"/>
    <property type="match status" value="1"/>
</dbReference>
<dbReference type="KEGG" id="bpro:PMF13cell1_00986"/>
<dbReference type="EMBL" id="CP035945">
    <property type="protein sequence ID" value="QBE95465.1"/>
    <property type="molecule type" value="Genomic_DNA"/>
</dbReference>
<dbReference type="SUPFAM" id="SSF46785">
    <property type="entry name" value="Winged helix' DNA-binding domain"/>
    <property type="match status" value="1"/>
</dbReference>
<proteinExistence type="predicted"/>
<reference evidence="5 6" key="1">
    <citation type="submission" date="2019-01" db="EMBL/GenBank/DDBJ databases">
        <title>PMF-metabolizing Aryl O-demethylase.</title>
        <authorList>
            <person name="Kim M."/>
        </authorList>
    </citation>
    <scope>NUCLEOTIDE SEQUENCE [LARGE SCALE GENOMIC DNA]</scope>
    <source>
        <strain evidence="5 6">PMF1</strain>
    </source>
</reference>
<dbReference type="PRINTS" id="PR00035">
    <property type="entry name" value="HTHGNTR"/>
</dbReference>
<dbReference type="GO" id="GO:0003677">
    <property type="term" value="F:DNA binding"/>
    <property type="evidence" value="ECO:0007669"/>
    <property type="project" value="UniProtKB-KW"/>
</dbReference>
<dbReference type="InterPro" id="IPR028978">
    <property type="entry name" value="Chorismate_lyase_/UTRA_dom_sf"/>
</dbReference>
<dbReference type="InterPro" id="IPR036390">
    <property type="entry name" value="WH_DNA-bd_sf"/>
</dbReference>
<dbReference type="CDD" id="cd07377">
    <property type="entry name" value="WHTH_GntR"/>
    <property type="match status" value="1"/>
</dbReference>
<dbReference type="PROSITE" id="PS50949">
    <property type="entry name" value="HTH_GNTR"/>
    <property type="match status" value="1"/>
</dbReference>
<feature type="domain" description="HTH gntR-type" evidence="4">
    <location>
        <begin position="10"/>
        <end position="78"/>
    </location>
</feature>
<dbReference type="InterPro" id="IPR050679">
    <property type="entry name" value="Bact_HTH_transcr_reg"/>
</dbReference>
<dbReference type="Pfam" id="PF07702">
    <property type="entry name" value="UTRA"/>
    <property type="match status" value="1"/>
</dbReference>
<gene>
    <name evidence="5" type="primary">yurK</name>
    <name evidence="5" type="ORF">PMF13cell1_00986</name>
</gene>
<dbReference type="GO" id="GO:0045892">
    <property type="term" value="P:negative regulation of DNA-templated transcription"/>
    <property type="evidence" value="ECO:0007669"/>
    <property type="project" value="TreeGrafter"/>
</dbReference>
<protein>
    <submittedName>
        <fullName evidence="5">Putative HTH-type transcriptional regulator YurK</fullName>
    </submittedName>
</protein>
<dbReference type="PANTHER" id="PTHR44846:SF1">
    <property type="entry name" value="MANNOSYL-D-GLYCERATE TRANSPORT_METABOLISM SYSTEM REPRESSOR MNGR-RELATED"/>
    <property type="match status" value="1"/>
</dbReference>
<dbReference type="GO" id="GO:0003700">
    <property type="term" value="F:DNA-binding transcription factor activity"/>
    <property type="evidence" value="ECO:0007669"/>
    <property type="project" value="InterPro"/>
</dbReference>
<evidence type="ECO:0000256" key="3">
    <source>
        <dbReference type="ARBA" id="ARBA00023163"/>
    </source>
</evidence>
<name>A0A4P6LUS2_9FIRM</name>
<dbReference type="AlphaFoldDB" id="A0A4P6LUS2"/>
<dbReference type="Gene3D" id="1.10.10.10">
    <property type="entry name" value="Winged helix-like DNA-binding domain superfamily/Winged helix DNA-binding domain"/>
    <property type="match status" value="1"/>
</dbReference>
<evidence type="ECO:0000256" key="2">
    <source>
        <dbReference type="ARBA" id="ARBA00023125"/>
    </source>
</evidence>
<dbReference type="InterPro" id="IPR011663">
    <property type="entry name" value="UTRA"/>
</dbReference>
<dbReference type="SUPFAM" id="SSF64288">
    <property type="entry name" value="Chorismate lyase-like"/>
    <property type="match status" value="1"/>
</dbReference>
<sequence length="241" mass="27292">MKTKLKNENMPVYLGVYNSLYSDIIEGVYKPNEHLPGETALSEKYGVSRNTLRQALAILSEDGMIIKSQGKGTIVAPKTVKPMEEQITNPLLSLSKLTVNSTDLSYNYGAPTDIARDKLHLAASDIVLACYCVYKSDDRVLGYSFTQVPAAFFDELGLDASKEDSIKELILNTLFQYSESMNMTVKLIYANEIEMEFLEVPAQTPLLLIEAIHYNKTKQPFSRNKFYFIPEYYHINFVLNN</sequence>
<dbReference type="PANTHER" id="PTHR44846">
    <property type="entry name" value="MANNOSYL-D-GLYCERATE TRANSPORT/METABOLISM SYSTEM REPRESSOR MNGR-RELATED"/>
    <property type="match status" value="1"/>
</dbReference>
<dbReference type="InterPro" id="IPR000524">
    <property type="entry name" value="Tscrpt_reg_HTH_GntR"/>
</dbReference>
<organism evidence="5 6">
    <name type="scientific">Blautia producta</name>
    <dbReference type="NCBI Taxonomy" id="33035"/>
    <lineage>
        <taxon>Bacteria</taxon>
        <taxon>Bacillati</taxon>
        <taxon>Bacillota</taxon>
        <taxon>Clostridia</taxon>
        <taxon>Lachnospirales</taxon>
        <taxon>Lachnospiraceae</taxon>
        <taxon>Blautia</taxon>
    </lineage>
</organism>
<keyword evidence="1" id="KW-0805">Transcription regulation</keyword>
<keyword evidence="3" id="KW-0804">Transcription</keyword>
<dbReference type="InterPro" id="IPR036388">
    <property type="entry name" value="WH-like_DNA-bd_sf"/>
</dbReference>
<dbReference type="Pfam" id="PF00392">
    <property type="entry name" value="GntR"/>
    <property type="match status" value="1"/>
</dbReference>
<evidence type="ECO:0000256" key="1">
    <source>
        <dbReference type="ARBA" id="ARBA00023015"/>
    </source>
</evidence>
<dbReference type="SMART" id="SM00345">
    <property type="entry name" value="HTH_GNTR"/>
    <property type="match status" value="1"/>
</dbReference>
<dbReference type="Proteomes" id="UP000289794">
    <property type="component" value="Chromosome"/>
</dbReference>
<evidence type="ECO:0000313" key="5">
    <source>
        <dbReference type="EMBL" id="QBE95465.1"/>
    </source>
</evidence>
<dbReference type="Gene3D" id="3.40.1410.10">
    <property type="entry name" value="Chorismate lyase-like"/>
    <property type="match status" value="1"/>
</dbReference>
<dbReference type="RefSeq" id="WP_115623599.1">
    <property type="nucleotide sequence ID" value="NZ_AP031439.1"/>
</dbReference>
<evidence type="ECO:0000313" key="6">
    <source>
        <dbReference type="Proteomes" id="UP000289794"/>
    </source>
</evidence>
<accession>A0A4P6LUS2</accession>